<dbReference type="InterPro" id="IPR007783">
    <property type="entry name" value="eIF3d"/>
</dbReference>
<keyword evidence="3" id="KW-0694">RNA-binding</keyword>
<gene>
    <name evidence="6" type="ORF">EGYM00163_LOCUS50082</name>
</gene>
<dbReference type="EMBL" id="HBJA01145702">
    <property type="protein sequence ID" value="CAE0838710.1"/>
    <property type="molecule type" value="Transcribed_RNA"/>
</dbReference>
<evidence type="ECO:0000256" key="1">
    <source>
        <dbReference type="ARBA" id="ARBA00022490"/>
    </source>
</evidence>
<keyword evidence="1" id="KW-0963">Cytoplasm</keyword>
<feature type="region of interest" description="Disordered" evidence="5">
    <location>
        <begin position="1"/>
        <end position="22"/>
    </location>
</feature>
<feature type="region of interest" description="Disordered" evidence="5">
    <location>
        <begin position="105"/>
        <end position="137"/>
    </location>
</feature>
<dbReference type="AlphaFoldDB" id="A0A7S4GJB8"/>
<evidence type="ECO:0008006" key="7">
    <source>
        <dbReference type="Google" id="ProtNLM"/>
    </source>
</evidence>
<proteinExistence type="predicted"/>
<dbReference type="GO" id="GO:0005852">
    <property type="term" value="C:eukaryotic translation initiation factor 3 complex"/>
    <property type="evidence" value="ECO:0007669"/>
    <property type="project" value="InterPro"/>
</dbReference>
<evidence type="ECO:0000256" key="4">
    <source>
        <dbReference type="ARBA" id="ARBA00022917"/>
    </source>
</evidence>
<dbReference type="Pfam" id="PF05091">
    <property type="entry name" value="eIF-3_zeta"/>
    <property type="match status" value="1"/>
</dbReference>
<feature type="compositionally biased region" description="Gly residues" evidence="5">
    <location>
        <begin position="115"/>
        <end position="124"/>
    </location>
</feature>
<dbReference type="PANTHER" id="PTHR12399">
    <property type="entry name" value="EUKARYOTIC TRANSLATION INITIATION FACTOR 3 SUBUNIT 7"/>
    <property type="match status" value="1"/>
</dbReference>
<evidence type="ECO:0000313" key="6">
    <source>
        <dbReference type="EMBL" id="CAE0838710.1"/>
    </source>
</evidence>
<organism evidence="6">
    <name type="scientific">Eutreptiella gymnastica</name>
    <dbReference type="NCBI Taxonomy" id="73025"/>
    <lineage>
        <taxon>Eukaryota</taxon>
        <taxon>Discoba</taxon>
        <taxon>Euglenozoa</taxon>
        <taxon>Euglenida</taxon>
        <taxon>Spirocuta</taxon>
        <taxon>Euglenophyceae</taxon>
        <taxon>Eutreptiales</taxon>
        <taxon>Eutreptiaceae</taxon>
        <taxon>Eutreptiella</taxon>
    </lineage>
</organism>
<accession>A0A7S4GJB8</accession>
<dbReference type="GO" id="GO:0003723">
    <property type="term" value="F:RNA binding"/>
    <property type="evidence" value="ECO:0007669"/>
    <property type="project" value="UniProtKB-KW"/>
</dbReference>
<dbReference type="PIRSF" id="PIRSF016281">
    <property type="entry name" value="EIF-3_zeta"/>
    <property type="match status" value="1"/>
</dbReference>
<reference evidence="6" key="1">
    <citation type="submission" date="2021-01" db="EMBL/GenBank/DDBJ databases">
        <authorList>
            <person name="Corre E."/>
            <person name="Pelletier E."/>
            <person name="Niang G."/>
            <person name="Scheremetjew M."/>
            <person name="Finn R."/>
            <person name="Kale V."/>
            <person name="Holt S."/>
            <person name="Cochrane G."/>
            <person name="Meng A."/>
            <person name="Brown T."/>
            <person name="Cohen L."/>
        </authorList>
    </citation>
    <scope>NUCLEOTIDE SEQUENCE</scope>
    <source>
        <strain evidence="6">CCMP1594</strain>
    </source>
</reference>
<evidence type="ECO:0000256" key="2">
    <source>
        <dbReference type="ARBA" id="ARBA00022540"/>
    </source>
</evidence>
<dbReference type="PANTHER" id="PTHR12399:SF0">
    <property type="entry name" value="EUKARYOTIC TRANSLATION INITIATION FACTOR 3 SUBUNIT D"/>
    <property type="match status" value="1"/>
</dbReference>
<dbReference type="GO" id="GO:0003743">
    <property type="term" value="F:translation initiation factor activity"/>
    <property type="evidence" value="ECO:0007669"/>
    <property type="project" value="UniProtKB-KW"/>
</dbReference>
<protein>
    <recommendedName>
        <fullName evidence="7">Eukaryotic translation initiation factor 3 subunit 7</fullName>
    </recommendedName>
</protein>
<name>A0A7S4GJB8_9EUGL</name>
<evidence type="ECO:0000256" key="5">
    <source>
        <dbReference type="SAM" id="MobiDB-lite"/>
    </source>
</evidence>
<keyword evidence="2" id="KW-0396">Initiation factor</keyword>
<keyword evidence="4" id="KW-0648">Protein biosynthesis</keyword>
<sequence>MAFALPTTHYHPDGWGPPPTKGMDEMVGDIPYMPYNKADRFGRVADWTGMYQNMRYNPKQGQYAQQAGAYFSGAMRDEDETGFQYVETSQRTTQPRFTRFTRHFNQRGRGRGTDGRGAGGGGGFRHGRGRMQLPQRQSKYRTAMRQDFQRRTWIHRSASVEVRPTWKVVHQFSLADLSKLDCPLPEEPKDLKIQGSLDWYDPTYDRVNLRQPVKLGDCSSKSFHSVTTTEDPTIREIAQEEPLEGAATNHRIFATDAILAGLMSATRSVNSWDLSVEIMDDENDAKLVFFDKRDDFDLMPVNETSREPPQAEMAAALAEELALVNQRMSQQVLKKGGKKHTAPGWGPNPFAARGEDVASALYKYRQWKLDRNIQLIARCQLDGAMRNPASNKIDYYKVYTLNEYDPRLTDWRKKLESAAGAVLATEIKNNAFTLAKYTARAILAGANTMKLGYVARSNPQNRLEHVILQVQQYDPLHFARQNIALNPRNMWAILKNIVDACVKLPEGKYVLLKDPNKQMIHLYSVPAEADDDDDEGAEEAG</sequence>
<evidence type="ECO:0000256" key="3">
    <source>
        <dbReference type="ARBA" id="ARBA00022884"/>
    </source>
</evidence>